<dbReference type="Pfam" id="PF10797">
    <property type="entry name" value="YhfT"/>
    <property type="match status" value="1"/>
</dbReference>
<dbReference type="InterPro" id="IPR019733">
    <property type="entry name" value="Uncharacterised_YhfT"/>
</dbReference>
<evidence type="ECO:0000313" key="3">
    <source>
        <dbReference type="Proteomes" id="UP000711995"/>
    </source>
</evidence>
<proteinExistence type="predicted"/>
<feature type="transmembrane region" description="Helical" evidence="1">
    <location>
        <begin position="162"/>
        <end position="183"/>
    </location>
</feature>
<dbReference type="RefSeq" id="WP_167700926.1">
    <property type="nucleotide sequence ID" value="NZ_CP118175.1"/>
</dbReference>
<organism evidence="2 3">
    <name type="scientific">Entomospira entomophila</name>
    <dbReference type="NCBI Taxonomy" id="2719988"/>
    <lineage>
        <taxon>Bacteria</taxon>
        <taxon>Pseudomonadati</taxon>
        <taxon>Spirochaetota</taxon>
        <taxon>Spirochaetia</taxon>
        <taxon>Spirochaetales</taxon>
        <taxon>Spirochaetaceae</taxon>
        <taxon>Entomospira</taxon>
    </lineage>
</organism>
<evidence type="ECO:0008006" key="4">
    <source>
        <dbReference type="Google" id="ProtNLM"/>
    </source>
</evidence>
<feature type="transmembrane region" description="Helical" evidence="1">
    <location>
        <begin position="237"/>
        <end position="258"/>
    </location>
</feature>
<name>A0A968KS07_9SPIO</name>
<dbReference type="Proteomes" id="UP000711995">
    <property type="component" value="Unassembled WGS sequence"/>
</dbReference>
<keyword evidence="1" id="KW-0812">Transmembrane</keyword>
<dbReference type="EMBL" id="JAATLJ010000002">
    <property type="protein sequence ID" value="NIZ41308.1"/>
    <property type="molecule type" value="Genomic_DNA"/>
</dbReference>
<evidence type="ECO:0000256" key="1">
    <source>
        <dbReference type="SAM" id="Phobius"/>
    </source>
</evidence>
<feature type="transmembrane region" description="Helical" evidence="1">
    <location>
        <begin position="125"/>
        <end position="150"/>
    </location>
</feature>
<accession>A0A968KS07</accession>
<feature type="transmembrane region" description="Helical" evidence="1">
    <location>
        <begin position="189"/>
        <end position="209"/>
    </location>
</feature>
<gene>
    <name evidence="2" type="ORF">HCT14_07300</name>
</gene>
<feature type="transmembrane region" description="Helical" evidence="1">
    <location>
        <begin position="97"/>
        <end position="119"/>
    </location>
</feature>
<sequence length="431" mass="45591">MSLLPLIIIALLGGLCAVLANKGIAVFNDGLRPVIPEYLEGKVGKKELAATSFALSFGLVIGFGIPVSIGASIILVHSIFLMTDIIGSWSPAGIRGVVIAFIVGAIYAIGIVLGLQWIIDAFALLPINFLSSLFLVGAPIIVGFVVFPTVAIAMQHGFNKGAIAMMVSVITFFLVKKFGVIPINESTKLTINAEGMTLLAGVVLMIIFAGKVRGSNNSNETLFNLFAHRVSNIRKNWILLTITGGLVTAATASLLIAADPISLQLLSQEKFTEASLVSLARSIGFIPLVFSTAIVTGVYSPSGTTLIFALGILLRGHPMLAFLAGSVVIYLEILLLGQTAKGLDRFPGIREMGEHIRTAINKVLEITLLIGGGMACEAIAPGIGYFWMTGLYLLNRTAKRPFVNLAMGPIAAISLGILVNILYVIGIYTPL</sequence>
<reference evidence="2 3" key="1">
    <citation type="submission" date="2020-03" db="EMBL/GenBank/DDBJ databases">
        <title>Spirochaetal bacteria isolated from arthropods constitute a novel genus Entomospira genus novum within the order Spirochaetales.</title>
        <authorList>
            <person name="Grana-Miraglia L."/>
            <person name="Sikutova S."/>
            <person name="Fingerle V."/>
            <person name="Sing A."/>
            <person name="Castillo-Ramirez S."/>
            <person name="Margos G."/>
            <person name="Rudolf I."/>
        </authorList>
    </citation>
    <scope>NUCLEOTIDE SEQUENCE [LARGE SCALE GENOMIC DNA]</scope>
    <source>
        <strain evidence="2 3">BR193</strain>
    </source>
</reference>
<keyword evidence="1" id="KW-0472">Membrane</keyword>
<dbReference type="AlphaFoldDB" id="A0A968KS07"/>
<feature type="transmembrane region" description="Helical" evidence="1">
    <location>
        <begin position="53"/>
        <end position="76"/>
    </location>
</feature>
<evidence type="ECO:0000313" key="2">
    <source>
        <dbReference type="EMBL" id="NIZ41308.1"/>
    </source>
</evidence>
<protein>
    <recommendedName>
        <fullName evidence="4">YhfT family protein</fullName>
    </recommendedName>
</protein>
<comment type="caution">
    <text evidence="2">The sequence shown here is derived from an EMBL/GenBank/DDBJ whole genome shotgun (WGS) entry which is preliminary data.</text>
</comment>
<feature type="transmembrane region" description="Helical" evidence="1">
    <location>
        <begin position="406"/>
        <end position="428"/>
    </location>
</feature>
<keyword evidence="3" id="KW-1185">Reference proteome</keyword>
<feature type="transmembrane region" description="Helical" evidence="1">
    <location>
        <begin position="366"/>
        <end position="394"/>
    </location>
</feature>
<keyword evidence="1" id="KW-1133">Transmembrane helix</keyword>